<feature type="transmembrane region" description="Helical" evidence="6">
    <location>
        <begin position="253"/>
        <end position="272"/>
    </location>
</feature>
<dbReference type="AlphaFoldDB" id="A0A1G9AE05"/>
<evidence type="ECO:0000259" key="7">
    <source>
        <dbReference type="PROSITE" id="PS50850"/>
    </source>
</evidence>
<feature type="transmembrane region" description="Helical" evidence="6">
    <location>
        <begin position="156"/>
        <end position="182"/>
    </location>
</feature>
<proteinExistence type="predicted"/>
<dbReference type="InterPro" id="IPR020846">
    <property type="entry name" value="MFS_dom"/>
</dbReference>
<reference evidence="8 9" key="1">
    <citation type="submission" date="2016-10" db="EMBL/GenBank/DDBJ databases">
        <authorList>
            <person name="de Groot N.N."/>
        </authorList>
    </citation>
    <scope>NUCLEOTIDE SEQUENCE [LARGE SCALE GENOMIC DNA]</scope>
    <source>
        <strain evidence="8 9">CGMCC 4.5681</strain>
    </source>
</reference>
<accession>A0A1G9AE05</accession>
<evidence type="ECO:0000256" key="4">
    <source>
        <dbReference type="ARBA" id="ARBA00022989"/>
    </source>
</evidence>
<dbReference type="PROSITE" id="PS50850">
    <property type="entry name" value="MFS"/>
    <property type="match status" value="1"/>
</dbReference>
<dbReference type="PANTHER" id="PTHR23513">
    <property type="entry name" value="INTEGRAL MEMBRANE EFFLUX PROTEIN-RELATED"/>
    <property type="match status" value="1"/>
</dbReference>
<name>A0A1G9AE05_9ACTN</name>
<feature type="transmembrane region" description="Helical" evidence="6">
    <location>
        <begin position="351"/>
        <end position="371"/>
    </location>
</feature>
<keyword evidence="5 6" id="KW-0472">Membrane</keyword>
<evidence type="ECO:0000256" key="1">
    <source>
        <dbReference type="ARBA" id="ARBA00004651"/>
    </source>
</evidence>
<dbReference type="STRING" id="683260.SAMN05421874_106155"/>
<evidence type="ECO:0000256" key="3">
    <source>
        <dbReference type="ARBA" id="ARBA00022692"/>
    </source>
</evidence>
<keyword evidence="2" id="KW-1003">Cell membrane</keyword>
<dbReference type="EMBL" id="FNFB01000006">
    <property type="protein sequence ID" value="SDK25483.1"/>
    <property type="molecule type" value="Genomic_DNA"/>
</dbReference>
<dbReference type="Pfam" id="PF07690">
    <property type="entry name" value="MFS_1"/>
    <property type="match status" value="1"/>
</dbReference>
<dbReference type="PANTHER" id="PTHR23513:SF6">
    <property type="entry name" value="MAJOR FACILITATOR SUPERFAMILY ASSOCIATED DOMAIN-CONTAINING PROTEIN"/>
    <property type="match status" value="1"/>
</dbReference>
<feature type="transmembrane region" description="Helical" evidence="6">
    <location>
        <begin position="39"/>
        <end position="64"/>
    </location>
</feature>
<keyword evidence="9" id="KW-1185">Reference proteome</keyword>
<keyword evidence="4 6" id="KW-1133">Transmembrane helix</keyword>
<dbReference type="Gene3D" id="1.20.1250.20">
    <property type="entry name" value="MFS general substrate transporter like domains"/>
    <property type="match status" value="1"/>
</dbReference>
<dbReference type="CDD" id="cd06173">
    <property type="entry name" value="MFS_MefA_like"/>
    <property type="match status" value="1"/>
</dbReference>
<gene>
    <name evidence="8" type="ORF">SAMN05421874_106155</name>
</gene>
<feature type="transmembrane region" description="Helical" evidence="6">
    <location>
        <begin position="308"/>
        <end position="330"/>
    </location>
</feature>
<feature type="transmembrane region" description="Helical" evidence="6">
    <location>
        <begin position="284"/>
        <end position="302"/>
    </location>
</feature>
<keyword evidence="3 6" id="KW-0812">Transmembrane</keyword>
<protein>
    <submittedName>
        <fullName evidence="8">Predicted arabinose efflux permease, MFS family</fullName>
    </submittedName>
</protein>
<feature type="transmembrane region" description="Helical" evidence="6">
    <location>
        <begin position="377"/>
        <end position="397"/>
    </location>
</feature>
<dbReference type="GO" id="GO:0005886">
    <property type="term" value="C:plasma membrane"/>
    <property type="evidence" value="ECO:0007669"/>
    <property type="project" value="UniProtKB-SubCell"/>
</dbReference>
<dbReference type="GO" id="GO:0022857">
    <property type="term" value="F:transmembrane transporter activity"/>
    <property type="evidence" value="ECO:0007669"/>
    <property type="project" value="InterPro"/>
</dbReference>
<comment type="subcellular location">
    <subcellularLocation>
        <location evidence="1">Cell membrane</location>
        <topology evidence="1">Multi-pass membrane protein</topology>
    </subcellularLocation>
</comment>
<evidence type="ECO:0000256" key="5">
    <source>
        <dbReference type="ARBA" id="ARBA00023136"/>
    </source>
</evidence>
<dbReference type="Proteomes" id="UP000198683">
    <property type="component" value="Unassembled WGS sequence"/>
</dbReference>
<dbReference type="SUPFAM" id="SSF103473">
    <property type="entry name" value="MFS general substrate transporter"/>
    <property type="match status" value="1"/>
</dbReference>
<evidence type="ECO:0000256" key="6">
    <source>
        <dbReference type="SAM" id="Phobius"/>
    </source>
</evidence>
<evidence type="ECO:0000313" key="9">
    <source>
        <dbReference type="Proteomes" id="UP000198683"/>
    </source>
</evidence>
<sequence length="417" mass="43984">MRQRDFRLFWVGASVSEVGNALAVVAMPLLVVTVLDADVFTVGLLTAFAFLPWLLISLPAGAWIDRLPPRRVMVVSDLASGISYASIPVAAWLDILTIEYVLAIALSAGIANVFFDTAYQVELANIVAKPDLVEGNTKLQASVSFSRLGGSSLGGLVVQAIGAASALLVNALSFFVSMACLLRLEHPGRAGNENPTRKPDVLRSIAEGARFVVQDPYFRPLTIWAAVSNFGLTGHDALIVVFLVRDVGLGPELIGVLMAAGGIGAVAGTLVAGRLVRRFGTSRGLLVCSTFIIPFVMLIPLTDPGTGLGFYVAGIMLCVIGIAITNVIVASFRQSYSPEGMLGRITATTRFLLNGSYPVGALAAGALGTWIGTRGALWIMLGFVAFAGVLLLTPTFLRRRDLPGQDPAMAPARDIGE</sequence>
<dbReference type="InterPro" id="IPR036259">
    <property type="entry name" value="MFS_trans_sf"/>
</dbReference>
<feature type="transmembrane region" description="Helical" evidence="6">
    <location>
        <begin position="221"/>
        <end position="241"/>
    </location>
</feature>
<organism evidence="8 9">
    <name type="scientific">Nonomuraea maritima</name>
    <dbReference type="NCBI Taxonomy" id="683260"/>
    <lineage>
        <taxon>Bacteria</taxon>
        <taxon>Bacillati</taxon>
        <taxon>Actinomycetota</taxon>
        <taxon>Actinomycetes</taxon>
        <taxon>Streptosporangiales</taxon>
        <taxon>Streptosporangiaceae</taxon>
        <taxon>Nonomuraea</taxon>
    </lineage>
</organism>
<feature type="transmembrane region" description="Helical" evidence="6">
    <location>
        <begin position="85"/>
        <end position="115"/>
    </location>
</feature>
<evidence type="ECO:0000313" key="8">
    <source>
        <dbReference type="EMBL" id="SDK25483.1"/>
    </source>
</evidence>
<feature type="domain" description="Major facilitator superfamily (MFS) profile" evidence="7">
    <location>
        <begin position="166"/>
        <end position="417"/>
    </location>
</feature>
<evidence type="ECO:0000256" key="2">
    <source>
        <dbReference type="ARBA" id="ARBA00022475"/>
    </source>
</evidence>
<dbReference type="InterPro" id="IPR011701">
    <property type="entry name" value="MFS"/>
</dbReference>